<name>A0ABS7J5H2_9SPHN</name>
<gene>
    <name evidence="1" type="ORF">K3174_08360</name>
</gene>
<organism evidence="1 2">
    <name type="scientific">Qipengyuania qiaonensis</name>
    <dbReference type="NCBI Taxonomy" id="2867240"/>
    <lineage>
        <taxon>Bacteria</taxon>
        <taxon>Pseudomonadati</taxon>
        <taxon>Pseudomonadota</taxon>
        <taxon>Alphaproteobacteria</taxon>
        <taxon>Sphingomonadales</taxon>
        <taxon>Erythrobacteraceae</taxon>
        <taxon>Qipengyuania</taxon>
    </lineage>
</organism>
<protein>
    <recommendedName>
        <fullName evidence="3">Nuclear transport factor 2 family protein</fullName>
    </recommendedName>
</protein>
<dbReference type="RefSeq" id="WP_221557804.1">
    <property type="nucleotide sequence ID" value="NZ_JAIGNO010000004.1"/>
</dbReference>
<comment type="caution">
    <text evidence="1">The sequence shown here is derived from an EMBL/GenBank/DDBJ whole genome shotgun (WGS) entry which is preliminary data.</text>
</comment>
<sequence>MLIRSVEKFLRQHEMAATKFGRLAAHDPRFVLDLRMGREPRDRTEQRIRGFMDGFEAARDTVINQEIAHVG</sequence>
<evidence type="ECO:0000313" key="2">
    <source>
        <dbReference type="Proteomes" id="UP000755104"/>
    </source>
</evidence>
<keyword evidence="2" id="KW-1185">Reference proteome</keyword>
<evidence type="ECO:0000313" key="1">
    <source>
        <dbReference type="EMBL" id="MBX7482541.1"/>
    </source>
</evidence>
<dbReference type="EMBL" id="JAIGNO010000004">
    <property type="protein sequence ID" value="MBX7482541.1"/>
    <property type="molecule type" value="Genomic_DNA"/>
</dbReference>
<evidence type="ECO:0008006" key="3">
    <source>
        <dbReference type="Google" id="ProtNLM"/>
    </source>
</evidence>
<proteinExistence type="predicted"/>
<reference evidence="1 2" key="1">
    <citation type="submission" date="2021-08" db="EMBL/GenBank/DDBJ databases">
        <title>Comparative Genomics Analysis of the Genus Qipengyuania Reveals Extensive Genetic Diversity and Metabolic Versatility, Including the Description of Fifteen Novel Species.</title>
        <authorList>
            <person name="Liu Y."/>
        </authorList>
    </citation>
    <scope>NUCLEOTIDE SEQUENCE [LARGE SCALE GENOMIC DNA]</scope>
    <source>
        <strain evidence="1 2">6D47A</strain>
    </source>
</reference>
<dbReference type="Proteomes" id="UP000755104">
    <property type="component" value="Unassembled WGS sequence"/>
</dbReference>
<accession>A0ABS7J5H2</accession>